<dbReference type="InterPro" id="IPR016181">
    <property type="entry name" value="Acyl_CoA_acyltransferase"/>
</dbReference>
<dbReference type="GO" id="GO:0016747">
    <property type="term" value="F:acyltransferase activity, transferring groups other than amino-acyl groups"/>
    <property type="evidence" value="ECO:0007669"/>
    <property type="project" value="InterPro"/>
</dbReference>
<dbReference type="Pfam" id="PF13302">
    <property type="entry name" value="Acetyltransf_3"/>
    <property type="match status" value="1"/>
</dbReference>
<name>A0AAD9WAZ4_9HELO</name>
<dbReference type="Proteomes" id="UP001285354">
    <property type="component" value="Unassembled WGS sequence"/>
</dbReference>
<keyword evidence="3" id="KW-1185">Reference proteome</keyword>
<gene>
    <name evidence="2" type="ORF">QTJ16_005958</name>
</gene>
<sequence>MNPINTNRLVIRAVQRDEARQYCAVNQLRSESEAQDQIEGWDSNGATQLFFINRNASGPSELAVSEGAVVGFIKITQGPPCEVSIATHWTAQRRGYMREGCRSVFTEWFRTHGSQDLFVETRSDNAAVIALMDGYRIPHLRGNWSRVGSVSWTFGWATWRYAS</sequence>
<dbReference type="PROSITE" id="PS51186">
    <property type="entry name" value="GNAT"/>
    <property type="match status" value="1"/>
</dbReference>
<evidence type="ECO:0000313" key="2">
    <source>
        <dbReference type="EMBL" id="KAK2624765.1"/>
    </source>
</evidence>
<dbReference type="SUPFAM" id="SSF55729">
    <property type="entry name" value="Acyl-CoA N-acyltransferases (Nat)"/>
    <property type="match status" value="1"/>
</dbReference>
<proteinExistence type="predicted"/>
<dbReference type="EMBL" id="JAUBYV010000009">
    <property type="protein sequence ID" value="KAK2624765.1"/>
    <property type="molecule type" value="Genomic_DNA"/>
</dbReference>
<organism evidence="2 3">
    <name type="scientific">Diplocarpon rosae</name>
    <dbReference type="NCBI Taxonomy" id="946125"/>
    <lineage>
        <taxon>Eukaryota</taxon>
        <taxon>Fungi</taxon>
        <taxon>Dikarya</taxon>
        <taxon>Ascomycota</taxon>
        <taxon>Pezizomycotina</taxon>
        <taxon>Leotiomycetes</taxon>
        <taxon>Helotiales</taxon>
        <taxon>Drepanopezizaceae</taxon>
        <taxon>Diplocarpon</taxon>
    </lineage>
</organism>
<evidence type="ECO:0000259" key="1">
    <source>
        <dbReference type="PROSITE" id="PS51186"/>
    </source>
</evidence>
<comment type="caution">
    <text evidence="2">The sequence shown here is derived from an EMBL/GenBank/DDBJ whole genome shotgun (WGS) entry which is preliminary data.</text>
</comment>
<dbReference type="AlphaFoldDB" id="A0AAD9WAZ4"/>
<evidence type="ECO:0000313" key="3">
    <source>
        <dbReference type="Proteomes" id="UP001285354"/>
    </source>
</evidence>
<dbReference type="InterPro" id="IPR000182">
    <property type="entry name" value="GNAT_dom"/>
</dbReference>
<reference evidence="2" key="1">
    <citation type="submission" date="2023-06" db="EMBL/GenBank/DDBJ databases">
        <title>Draft genome of Marssonina rosae.</title>
        <authorList>
            <person name="Cheng Q."/>
        </authorList>
    </citation>
    <scope>NUCLEOTIDE SEQUENCE</scope>
    <source>
        <strain evidence="2">R4</strain>
    </source>
</reference>
<accession>A0AAD9WAZ4</accession>
<protein>
    <recommendedName>
        <fullName evidence="1">N-acetyltransferase domain-containing protein</fullName>
    </recommendedName>
</protein>
<dbReference type="Gene3D" id="3.40.630.30">
    <property type="match status" value="1"/>
</dbReference>
<feature type="domain" description="N-acetyltransferase" evidence="1">
    <location>
        <begin position="9"/>
        <end position="157"/>
    </location>
</feature>